<name>A0A9D2KGE5_9FIRM</name>
<dbReference type="PROSITE" id="PS51257">
    <property type="entry name" value="PROKAR_LIPOPROTEIN"/>
    <property type="match status" value="1"/>
</dbReference>
<evidence type="ECO:0000313" key="3">
    <source>
        <dbReference type="Proteomes" id="UP000824221"/>
    </source>
</evidence>
<evidence type="ECO:0000313" key="2">
    <source>
        <dbReference type="EMBL" id="HJA02702.1"/>
    </source>
</evidence>
<gene>
    <name evidence="2" type="ORF">H9797_04900</name>
</gene>
<dbReference type="Proteomes" id="UP000824221">
    <property type="component" value="Unassembled WGS sequence"/>
</dbReference>
<dbReference type="EMBL" id="DXAJ01000076">
    <property type="protein sequence ID" value="HJA02702.1"/>
    <property type="molecule type" value="Genomic_DNA"/>
</dbReference>
<evidence type="ECO:0000256" key="1">
    <source>
        <dbReference type="SAM" id="SignalP"/>
    </source>
</evidence>
<reference evidence="2" key="1">
    <citation type="journal article" date="2021" name="PeerJ">
        <title>Extensive microbial diversity within the chicken gut microbiome revealed by metagenomics and culture.</title>
        <authorList>
            <person name="Gilroy R."/>
            <person name="Ravi A."/>
            <person name="Getino M."/>
            <person name="Pursley I."/>
            <person name="Horton D.L."/>
            <person name="Alikhan N.F."/>
            <person name="Baker D."/>
            <person name="Gharbi K."/>
            <person name="Hall N."/>
            <person name="Watson M."/>
            <person name="Adriaenssens E.M."/>
            <person name="Foster-Nyarko E."/>
            <person name="Jarju S."/>
            <person name="Secka A."/>
            <person name="Antonio M."/>
            <person name="Oren A."/>
            <person name="Chaudhuri R.R."/>
            <person name="La Ragione R."/>
            <person name="Hildebrand F."/>
            <person name="Pallen M.J."/>
        </authorList>
    </citation>
    <scope>NUCLEOTIDE SEQUENCE</scope>
    <source>
        <strain evidence="2">CHK156-179</strain>
    </source>
</reference>
<comment type="caution">
    <text evidence="2">The sequence shown here is derived from an EMBL/GenBank/DDBJ whole genome shotgun (WGS) entry which is preliminary data.</text>
</comment>
<dbReference type="Gene3D" id="2.170.130.30">
    <property type="match status" value="1"/>
</dbReference>
<proteinExistence type="predicted"/>
<accession>A0A9D2KGE5</accession>
<protein>
    <submittedName>
        <fullName evidence="2">DUF4430 domain-containing protein</fullName>
    </submittedName>
</protein>
<reference evidence="2" key="2">
    <citation type="submission" date="2021-04" db="EMBL/GenBank/DDBJ databases">
        <authorList>
            <person name="Gilroy R."/>
        </authorList>
    </citation>
    <scope>NUCLEOTIDE SEQUENCE</scope>
    <source>
        <strain evidence="2">CHK156-179</strain>
    </source>
</reference>
<sequence>MKKKVVSLVSLVSAVLALFSLVALAGCKKSPVTADENTVVIQASAEHSGKTLLAVMEELQEAGELSFTVSDGMIVELNGTKQTASSYWMLYTSDEESANEQWGAFEYEGEVLGSAVSGAGELAVKEGCLYIWAFESFGI</sequence>
<dbReference type="AlphaFoldDB" id="A0A9D2KGE5"/>
<keyword evidence="1" id="KW-0732">Signal</keyword>
<feature type="signal peptide" evidence="1">
    <location>
        <begin position="1"/>
        <end position="25"/>
    </location>
</feature>
<organism evidence="2 3">
    <name type="scientific">Candidatus Gallimonas gallistercoris</name>
    <dbReference type="NCBI Taxonomy" id="2838602"/>
    <lineage>
        <taxon>Bacteria</taxon>
        <taxon>Bacillati</taxon>
        <taxon>Bacillota</taxon>
        <taxon>Clostridia</taxon>
        <taxon>Candidatus Gallimonas</taxon>
    </lineage>
</organism>
<feature type="chain" id="PRO_5039589756" evidence="1">
    <location>
        <begin position="26"/>
        <end position="139"/>
    </location>
</feature>